<dbReference type="SMART" id="SM00465">
    <property type="entry name" value="GIYc"/>
    <property type="match status" value="1"/>
</dbReference>
<dbReference type="PROSITE" id="PS50164">
    <property type="entry name" value="GIY_YIG"/>
    <property type="match status" value="1"/>
</dbReference>
<feature type="domain" description="UVR" evidence="6">
    <location>
        <begin position="211"/>
        <end position="246"/>
    </location>
</feature>
<evidence type="ECO:0000256" key="1">
    <source>
        <dbReference type="ARBA" id="ARBA00022490"/>
    </source>
</evidence>
<evidence type="ECO:0000259" key="7">
    <source>
        <dbReference type="PROSITE" id="PS50164"/>
    </source>
</evidence>
<dbReference type="InterPro" id="IPR047296">
    <property type="entry name" value="GIY-YIG_UvrC_Cho"/>
</dbReference>
<keyword evidence="1" id="KW-0963">Cytoplasm</keyword>
<dbReference type="Gene3D" id="3.30.420.340">
    <property type="entry name" value="UvrC, RNAse H endonuclease domain"/>
    <property type="match status" value="1"/>
</dbReference>
<gene>
    <name evidence="9" type="ORF">A3G90_03200</name>
</gene>
<evidence type="ECO:0000259" key="6">
    <source>
        <dbReference type="PROSITE" id="PS50151"/>
    </source>
</evidence>
<dbReference type="STRING" id="1798525.A3G90_03200"/>
<keyword evidence="2" id="KW-0227">DNA damage</keyword>
<proteinExistence type="predicted"/>
<dbReference type="PROSITE" id="PS50165">
    <property type="entry name" value="UVRC"/>
    <property type="match status" value="1"/>
</dbReference>
<dbReference type="SUPFAM" id="SSF46600">
    <property type="entry name" value="C-terminal UvrC-binding domain of UvrB"/>
    <property type="match status" value="1"/>
</dbReference>
<dbReference type="Pfam" id="PF01541">
    <property type="entry name" value="GIY-YIG"/>
    <property type="match status" value="1"/>
</dbReference>
<dbReference type="SUPFAM" id="SSF82771">
    <property type="entry name" value="GIY-YIG endonuclease"/>
    <property type="match status" value="1"/>
</dbReference>
<comment type="caution">
    <text evidence="9">The sequence shown here is derived from an EMBL/GenBank/DDBJ whole genome shotgun (WGS) entry which is preliminary data.</text>
</comment>
<evidence type="ECO:0000313" key="9">
    <source>
        <dbReference type="EMBL" id="OGG85043.1"/>
    </source>
</evidence>
<dbReference type="InterPro" id="IPR035901">
    <property type="entry name" value="GIY-YIG_endonuc_sf"/>
</dbReference>
<dbReference type="PROSITE" id="PS50151">
    <property type="entry name" value="UVR"/>
    <property type="match status" value="1"/>
</dbReference>
<dbReference type="PANTHER" id="PTHR30562">
    <property type="entry name" value="UVRC/OXIDOREDUCTASE"/>
    <property type="match status" value="1"/>
</dbReference>
<evidence type="ECO:0000256" key="2">
    <source>
        <dbReference type="ARBA" id="ARBA00022763"/>
    </source>
</evidence>
<dbReference type="EMBL" id="MFMM01000001">
    <property type="protein sequence ID" value="OGG85043.1"/>
    <property type="molecule type" value="Genomic_DNA"/>
</dbReference>
<dbReference type="InterPro" id="IPR036876">
    <property type="entry name" value="UVR_dom_sf"/>
</dbReference>
<dbReference type="Pfam" id="PF02151">
    <property type="entry name" value="UVR"/>
    <property type="match status" value="1"/>
</dbReference>
<dbReference type="Proteomes" id="UP000177325">
    <property type="component" value="Unassembled WGS sequence"/>
</dbReference>
<evidence type="ECO:0000313" key="10">
    <source>
        <dbReference type="Proteomes" id="UP000177325"/>
    </source>
</evidence>
<keyword evidence="3" id="KW-0228">DNA excision</keyword>
<dbReference type="PANTHER" id="PTHR30562:SF1">
    <property type="entry name" value="UVRABC SYSTEM PROTEIN C"/>
    <property type="match status" value="1"/>
</dbReference>
<keyword evidence="4" id="KW-0267">Excision nuclease</keyword>
<dbReference type="InterPro" id="IPR000305">
    <property type="entry name" value="GIY-YIG_endonuc"/>
</dbReference>
<dbReference type="InterPro" id="IPR050066">
    <property type="entry name" value="UvrABC_protein_C"/>
</dbReference>
<dbReference type="Pfam" id="PF08459">
    <property type="entry name" value="UvrC_RNaseH_dom"/>
    <property type="match status" value="1"/>
</dbReference>
<reference evidence="9 10" key="1">
    <citation type="journal article" date="2016" name="Nat. Commun.">
        <title>Thousands of microbial genomes shed light on interconnected biogeochemical processes in an aquifer system.</title>
        <authorList>
            <person name="Anantharaman K."/>
            <person name="Brown C.T."/>
            <person name="Hug L.A."/>
            <person name="Sharon I."/>
            <person name="Castelle C.J."/>
            <person name="Probst A.J."/>
            <person name="Thomas B.C."/>
            <person name="Singh A."/>
            <person name="Wilkins M.J."/>
            <person name="Karaoz U."/>
            <person name="Brodie E.L."/>
            <person name="Williams K.H."/>
            <person name="Hubbard S.S."/>
            <person name="Banfield J.F."/>
        </authorList>
    </citation>
    <scope>NUCLEOTIDE SEQUENCE [LARGE SCALE GENOMIC DNA]</scope>
</reference>
<feature type="domain" description="GIY-YIG" evidence="7">
    <location>
        <begin position="13"/>
        <end position="94"/>
    </location>
</feature>
<evidence type="ECO:0000259" key="8">
    <source>
        <dbReference type="PROSITE" id="PS50165"/>
    </source>
</evidence>
<dbReference type="AlphaFoldDB" id="A0A1F6FGR7"/>
<evidence type="ECO:0000256" key="4">
    <source>
        <dbReference type="ARBA" id="ARBA00022881"/>
    </source>
</evidence>
<dbReference type="GO" id="GO:0006289">
    <property type="term" value="P:nucleotide-excision repair"/>
    <property type="evidence" value="ECO:0007669"/>
    <property type="project" value="InterPro"/>
</dbReference>
<dbReference type="InterPro" id="IPR038476">
    <property type="entry name" value="UvrC_RNase_H_dom_sf"/>
</dbReference>
<dbReference type="GO" id="GO:0009381">
    <property type="term" value="F:excinuclease ABC activity"/>
    <property type="evidence" value="ECO:0007669"/>
    <property type="project" value="InterPro"/>
</dbReference>
<dbReference type="InterPro" id="IPR001162">
    <property type="entry name" value="UvrC_RNase_H_dom"/>
</dbReference>
<evidence type="ECO:0008006" key="11">
    <source>
        <dbReference type="Google" id="ProtNLM"/>
    </source>
</evidence>
<keyword evidence="5" id="KW-0234">DNA repair</keyword>
<evidence type="ECO:0000256" key="3">
    <source>
        <dbReference type="ARBA" id="ARBA00022769"/>
    </source>
</evidence>
<dbReference type="GO" id="GO:0009380">
    <property type="term" value="C:excinuclease repair complex"/>
    <property type="evidence" value="ECO:0007669"/>
    <property type="project" value="TreeGrafter"/>
</dbReference>
<dbReference type="CDD" id="cd10434">
    <property type="entry name" value="GIY-YIG_UvrC_Cho"/>
    <property type="match status" value="1"/>
</dbReference>
<feature type="domain" description="UvrC family homology region profile" evidence="8">
    <location>
        <begin position="207"/>
        <end position="348"/>
    </location>
</feature>
<protein>
    <recommendedName>
        <fullName evidence="11">Excinuclease ABC subunit C</fullName>
    </recommendedName>
</protein>
<name>A0A1F6FGR7_9BACT</name>
<dbReference type="InterPro" id="IPR001943">
    <property type="entry name" value="UVR_dom"/>
</dbReference>
<dbReference type="FunFam" id="3.40.1440.10:FF:000001">
    <property type="entry name" value="UvrABC system protein C"/>
    <property type="match status" value="1"/>
</dbReference>
<organism evidence="9 10">
    <name type="scientific">Candidatus Kaiserbacteria bacterium RIFCSPLOWO2_12_FULL_45_26</name>
    <dbReference type="NCBI Taxonomy" id="1798525"/>
    <lineage>
        <taxon>Bacteria</taxon>
        <taxon>Candidatus Kaiseribacteriota</taxon>
    </lineage>
</organism>
<accession>A0A1F6FGR7</accession>
<sequence length="410" mass="47282">MTKEDLKSLVLPDAPGVYFFLDARKKILYIGKATSLKNRVRSYFAPDLKDKRSELIENMVAEAISIDVTETESVLEALILETNLIRSHKPRFNTRSKDDKSYNHLVITNEEWPRVLVVRGRDISEKFLKEEIKYEFGPFPSGLLLRDALKIVRKLFKFYDTKQPLGSEKTKMARGKIDFNRQIGLYPEPDKRDEYLTTIRHLGLFFKGKKKTIIKEIEREMMRAAKAEEFELASRLKKQLFALQHIEDIALVKSDNTFARTVSARVEAYDIAHMAGQDMVGVMVVIQNAEALKSDYRKFKIKTLKQANDPAALREVLRRRFSHTEWPLPDLIVVDGNSIQKNAAESLLKDLNLAIPVAAVVKDDRHKAAGILTTSEIESKYKFDILLANAESHRFAINYYRNLARKRMKF</sequence>
<dbReference type="Gene3D" id="3.40.1440.10">
    <property type="entry name" value="GIY-YIG endonuclease"/>
    <property type="match status" value="1"/>
</dbReference>
<evidence type="ECO:0000256" key="5">
    <source>
        <dbReference type="ARBA" id="ARBA00023204"/>
    </source>
</evidence>